<dbReference type="Proteomes" id="UP000824998">
    <property type="component" value="Unassembled WGS sequence"/>
</dbReference>
<comment type="caution">
    <text evidence="1">The sequence shown here is derived from an EMBL/GenBank/DDBJ whole genome shotgun (WGS) entry which is preliminary data.</text>
</comment>
<dbReference type="SUPFAM" id="SSF48403">
    <property type="entry name" value="Ankyrin repeat"/>
    <property type="match status" value="1"/>
</dbReference>
<dbReference type="AlphaFoldDB" id="A0A9P7YL20"/>
<dbReference type="EMBL" id="MU251429">
    <property type="protein sequence ID" value="KAG9235566.1"/>
    <property type="molecule type" value="Genomic_DNA"/>
</dbReference>
<dbReference type="InterPro" id="IPR036770">
    <property type="entry name" value="Ankyrin_rpt-contain_sf"/>
</dbReference>
<reference evidence="1" key="1">
    <citation type="journal article" date="2021" name="IMA Fungus">
        <title>Genomic characterization of three marine fungi, including Emericellopsis atlantica sp. nov. with signatures of a generalist lifestyle and marine biomass degradation.</title>
        <authorList>
            <person name="Hagestad O.C."/>
            <person name="Hou L."/>
            <person name="Andersen J.H."/>
            <person name="Hansen E.H."/>
            <person name="Altermark B."/>
            <person name="Li C."/>
            <person name="Kuhnert E."/>
            <person name="Cox R.J."/>
            <person name="Crous P.W."/>
            <person name="Spatafora J.W."/>
            <person name="Lail K."/>
            <person name="Amirebrahimi M."/>
            <person name="Lipzen A."/>
            <person name="Pangilinan J."/>
            <person name="Andreopoulos W."/>
            <person name="Hayes R.D."/>
            <person name="Ng V."/>
            <person name="Grigoriev I.V."/>
            <person name="Jackson S.A."/>
            <person name="Sutton T.D.S."/>
            <person name="Dobson A.D.W."/>
            <person name="Rama T."/>
        </authorList>
    </citation>
    <scope>NUCLEOTIDE SEQUENCE</scope>
    <source>
        <strain evidence="1">TRa018bII</strain>
    </source>
</reference>
<protein>
    <submittedName>
        <fullName evidence="1">Uncharacterized protein</fullName>
    </submittedName>
</protein>
<proteinExistence type="predicted"/>
<evidence type="ECO:0000313" key="1">
    <source>
        <dbReference type="EMBL" id="KAG9235566.1"/>
    </source>
</evidence>
<keyword evidence="2" id="KW-1185">Reference proteome</keyword>
<name>A0A9P7YL20_9HELO</name>
<sequence length="143" mass="15863">MTSARLPIFQGFLKYGADAELDNLATHTTAFMDAIDIGNWEVANFLLHGAYIEVKDIKGYTALAGTSLEFENGMSLKELASHNAGIVSLLDKHHIFDGPFLDATPIPAIQHRFGQIPTLPTDQPDKFFVFHFSGNYCRYLLGE</sequence>
<gene>
    <name evidence="1" type="ORF">BJ875DRAFT_483122</name>
</gene>
<accession>A0A9P7YL20</accession>
<dbReference type="Gene3D" id="1.25.40.20">
    <property type="entry name" value="Ankyrin repeat-containing domain"/>
    <property type="match status" value="1"/>
</dbReference>
<organism evidence="1 2">
    <name type="scientific">Amylocarpus encephaloides</name>
    <dbReference type="NCBI Taxonomy" id="45428"/>
    <lineage>
        <taxon>Eukaryota</taxon>
        <taxon>Fungi</taxon>
        <taxon>Dikarya</taxon>
        <taxon>Ascomycota</taxon>
        <taxon>Pezizomycotina</taxon>
        <taxon>Leotiomycetes</taxon>
        <taxon>Helotiales</taxon>
        <taxon>Helotiales incertae sedis</taxon>
        <taxon>Amylocarpus</taxon>
    </lineage>
</organism>
<evidence type="ECO:0000313" key="2">
    <source>
        <dbReference type="Proteomes" id="UP000824998"/>
    </source>
</evidence>